<dbReference type="InterPro" id="IPR012373">
    <property type="entry name" value="Ferrdict_sens_TM"/>
</dbReference>
<dbReference type="InterPro" id="IPR032508">
    <property type="entry name" value="FecR_C"/>
</dbReference>
<dbReference type="EMBL" id="MVDE01000022">
    <property type="protein sequence ID" value="PKQ64676.1"/>
    <property type="molecule type" value="Genomic_DNA"/>
</dbReference>
<evidence type="ECO:0000259" key="3">
    <source>
        <dbReference type="Pfam" id="PF16344"/>
    </source>
</evidence>
<evidence type="ECO:0000256" key="1">
    <source>
        <dbReference type="SAM" id="Phobius"/>
    </source>
</evidence>
<dbReference type="FunFam" id="2.60.120.1440:FF:000001">
    <property type="entry name" value="Putative anti-sigma factor"/>
    <property type="match status" value="1"/>
</dbReference>
<keyword evidence="1" id="KW-1133">Transmembrane helix</keyword>
<dbReference type="GO" id="GO:0016989">
    <property type="term" value="F:sigma factor antagonist activity"/>
    <property type="evidence" value="ECO:0007669"/>
    <property type="project" value="TreeGrafter"/>
</dbReference>
<dbReference type="PANTHER" id="PTHR30273:SF2">
    <property type="entry name" value="PROTEIN FECR"/>
    <property type="match status" value="1"/>
</dbReference>
<feature type="domain" description="Protein FecR C-terminal" evidence="3">
    <location>
        <begin position="318"/>
        <end position="387"/>
    </location>
</feature>
<feature type="domain" description="FecR protein" evidence="2">
    <location>
        <begin position="180"/>
        <end position="274"/>
    </location>
</feature>
<comment type="caution">
    <text evidence="4">The sequence shown here is derived from an EMBL/GenBank/DDBJ whole genome shotgun (WGS) entry which is preliminary data.</text>
</comment>
<name>A0A2N3I308_9BACT</name>
<evidence type="ECO:0000313" key="4">
    <source>
        <dbReference type="EMBL" id="PKQ64676.1"/>
    </source>
</evidence>
<keyword evidence="5" id="KW-1185">Reference proteome</keyword>
<keyword evidence="1" id="KW-0812">Transmembrane</keyword>
<feature type="transmembrane region" description="Helical" evidence="1">
    <location>
        <begin position="90"/>
        <end position="110"/>
    </location>
</feature>
<evidence type="ECO:0000259" key="2">
    <source>
        <dbReference type="Pfam" id="PF04773"/>
    </source>
</evidence>
<keyword evidence="1" id="KW-0472">Membrane</keyword>
<evidence type="ECO:0008006" key="6">
    <source>
        <dbReference type="Google" id="ProtNLM"/>
    </source>
</evidence>
<dbReference type="Gene3D" id="2.60.120.1440">
    <property type="match status" value="1"/>
</dbReference>
<protein>
    <recommendedName>
        <fullName evidence="6">FecR family protein</fullName>
    </recommendedName>
</protein>
<reference evidence="4 5" key="1">
    <citation type="journal article" date="2017" name="Front. Microbiol.">
        <title>Labilibaculum manganireducens gen. nov., sp. nov. and Labilibaculum filiforme sp. nov., Novel Bacteroidetes Isolated from Subsurface Sediments of the Baltic Sea.</title>
        <authorList>
            <person name="Vandieken V."/>
            <person name="Marshall I.P."/>
            <person name="Niemann H."/>
            <person name="Engelen B."/>
            <person name="Cypionka H."/>
        </authorList>
    </citation>
    <scope>NUCLEOTIDE SEQUENCE [LARGE SCALE GENOMIC DNA]</scope>
    <source>
        <strain evidence="4 5">59.10-2M</strain>
    </source>
</reference>
<dbReference type="Proteomes" id="UP000233618">
    <property type="component" value="Unassembled WGS sequence"/>
</dbReference>
<sequence length="392" mass="44990">MTNLPSGFKIADLIVKRLEGKLNAEEEQFLEEWKHAEEENLVLFHKLAQNPEKLYFKKEAKLESANKEDVWRQIQTKVRRDRRIQLKQQVMKIAVMLIVAVGVGGFLYTISNNSVHNEPIAILPGKNQALLVLSGGEKYQLSEKVNLEEKGIQISNNSKELVYSKVAEKVSEEQLTYNTIIIPKGGEYKLTLADGTKIWLNSNSKLRYPSQFGTGVRKVQLEGEAFFQVAKDKEHPFIVDVTTAEVKVLGTSFNVNAYNDQDEIFTTLVEGKVEVNDDFRGTSQKLIPNDQLCFNKLNGKTSKKIVDTRLYTAWKDGRFVFENKSLEDIMIRLSRWYDVDVFFLTNSIKHLKYTGDVARYDNINSILDMIEVTEKVKFTIKDRSVMIEENCK</sequence>
<accession>A0A2N3I308</accession>
<evidence type="ECO:0000313" key="5">
    <source>
        <dbReference type="Proteomes" id="UP000233618"/>
    </source>
</evidence>
<dbReference type="Pfam" id="PF16344">
    <property type="entry name" value="FecR_C"/>
    <property type="match status" value="1"/>
</dbReference>
<dbReference type="RefSeq" id="WP_101310509.1">
    <property type="nucleotide sequence ID" value="NZ_MVDE01000022.1"/>
</dbReference>
<proteinExistence type="predicted"/>
<dbReference type="PANTHER" id="PTHR30273">
    <property type="entry name" value="PERIPLASMIC SIGNAL SENSOR AND SIGMA FACTOR ACTIVATOR FECR-RELATED"/>
    <property type="match status" value="1"/>
</dbReference>
<dbReference type="AlphaFoldDB" id="A0A2N3I308"/>
<dbReference type="Gene3D" id="3.55.50.30">
    <property type="match status" value="1"/>
</dbReference>
<dbReference type="InterPro" id="IPR006860">
    <property type="entry name" value="FecR"/>
</dbReference>
<organism evidence="4 5">
    <name type="scientific">Labilibaculum manganireducens</name>
    <dbReference type="NCBI Taxonomy" id="1940525"/>
    <lineage>
        <taxon>Bacteria</taxon>
        <taxon>Pseudomonadati</taxon>
        <taxon>Bacteroidota</taxon>
        <taxon>Bacteroidia</taxon>
        <taxon>Marinilabiliales</taxon>
        <taxon>Marinifilaceae</taxon>
        <taxon>Labilibaculum</taxon>
    </lineage>
</organism>
<gene>
    <name evidence="4" type="ORF">BZG01_14175</name>
</gene>
<dbReference type="Pfam" id="PF04773">
    <property type="entry name" value="FecR"/>
    <property type="match status" value="1"/>
</dbReference>